<evidence type="ECO:0000313" key="2">
    <source>
        <dbReference type="WBParaSite" id="PEQ_0000305801-mRNA-1"/>
    </source>
</evidence>
<dbReference type="AlphaFoldDB" id="A0A914RMG3"/>
<proteinExistence type="predicted"/>
<evidence type="ECO:0000313" key="1">
    <source>
        <dbReference type="Proteomes" id="UP000887564"/>
    </source>
</evidence>
<accession>A0A914RMG3</accession>
<protein>
    <submittedName>
        <fullName evidence="2">Uncharacterized protein</fullName>
    </submittedName>
</protein>
<dbReference type="WBParaSite" id="PEQ_0000305801-mRNA-1">
    <property type="protein sequence ID" value="PEQ_0000305801-mRNA-1"/>
    <property type="gene ID" value="PEQ_0000305801"/>
</dbReference>
<sequence length="199" mass="22135">VQILQVHIGRGGVSIELVLPGEYCSVYAGKGHDLFDWKSNHVFVRAELYPHFSEARLCVVLLQKKAACAFVFHGACERGSLRRSGIVCAGVCRRRMARSCFSIGRVTAVVRFDEETQARLECACLIRFENKAVAGRVVEAHVAHLWVLLALQPLAEIEKLSYLLYFLEGEALEAVGGFAAAPENHEAVQYGLRPERNHK</sequence>
<reference evidence="2" key="1">
    <citation type="submission" date="2022-11" db="UniProtKB">
        <authorList>
            <consortium name="WormBaseParasite"/>
        </authorList>
    </citation>
    <scope>IDENTIFICATION</scope>
</reference>
<name>A0A914RMG3_PAREQ</name>
<dbReference type="Proteomes" id="UP000887564">
    <property type="component" value="Unplaced"/>
</dbReference>
<organism evidence="1 2">
    <name type="scientific">Parascaris equorum</name>
    <name type="common">Equine roundworm</name>
    <dbReference type="NCBI Taxonomy" id="6256"/>
    <lineage>
        <taxon>Eukaryota</taxon>
        <taxon>Metazoa</taxon>
        <taxon>Ecdysozoa</taxon>
        <taxon>Nematoda</taxon>
        <taxon>Chromadorea</taxon>
        <taxon>Rhabditida</taxon>
        <taxon>Spirurina</taxon>
        <taxon>Ascaridomorpha</taxon>
        <taxon>Ascaridoidea</taxon>
        <taxon>Ascarididae</taxon>
        <taxon>Parascaris</taxon>
    </lineage>
</organism>
<keyword evidence="1" id="KW-1185">Reference proteome</keyword>